<keyword evidence="3" id="KW-1185">Reference proteome</keyword>
<dbReference type="AlphaFoldDB" id="A0A1M6KSV1"/>
<gene>
    <name evidence="2" type="ORF">SAMN05444401_3484</name>
</gene>
<feature type="domain" description="Polymerase/histidinol phosphatase N-terminal" evidence="1">
    <location>
        <begin position="33"/>
        <end position="115"/>
    </location>
</feature>
<dbReference type="InterPro" id="IPR004013">
    <property type="entry name" value="PHP_dom"/>
</dbReference>
<dbReference type="InterPro" id="IPR052018">
    <property type="entry name" value="PHP_domain"/>
</dbReference>
<dbReference type="GO" id="GO:0004534">
    <property type="term" value="F:5'-3' RNA exonuclease activity"/>
    <property type="evidence" value="ECO:0007669"/>
    <property type="project" value="TreeGrafter"/>
</dbReference>
<dbReference type="Gene3D" id="3.20.20.140">
    <property type="entry name" value="Metal-dependent hydrolases"/>
    <property type="match status" value="1"/>
</dbReference>
<proteinExistence type="predicted"/>
<dbReference type="SMART" id="SM00481">
    <property type="entry name" value="POLIIIAc"/>
    <property type="match status" value="1"/>
</dbReference>
<dbReference type="InterPro" id="IPR003141">
    <property type="entry name" value="Pol/His_phosphatase_N"/>
</dbReference>
<name>A0A1M6KSV1_9CLOT</name>
<dbReference type="InterPro" id="IPR016195">
    <property type="entry name" value="Pol/histidinol_Pase-like"/>
</dbReference>
<dbReference type="Pfam" id="PF02811">
    <property type="entry name" value="PHP"/>
    <property type="match status" value="1"/>
</dbReference>
<protein>
    <submittedName>
        <fullName evidence="2">PHP domain-containing protein</fullName>
    </submittedName>
</protein>
<dbReference type="Proteomes" id="UP000184080">
    <property type="component" value="Unassembled WGS sequence"/>
</dbReference>
<dbReference type="CDD" id="cd07432">
    <property type="entry name" value="PHP_HisPPase"/>
    <property type="match status" value="1"/>
</dbReference>
<dbReference type="PANTHER" id="PTHR42924">
    <property type="entry name" value="EXONUCLEASE"/>
    <property type="match status" value="1"/>
</dbReference>
<evidence type="ECO:0000313" key="2">
    <source>
        <dbReference type="EMBL" id="SHJ62038.1"/>
    </source>
</evidence>
<organism evidence="2 3">
    <name type="scientific">Clostridium amylolyticum</name>
    <dbReference type="NCBI Taxonomy" id="1121298"/>
    <lineage>
        <taxon>Bacteria</taxon>
        <taxon>Bacillati</taxon>
        <taxon>Bacillota</taxon>
        <taxon>Clostridia</taxon>
        <taxon>Eubacteriales</taxon>
        <taxon>Clostridiaceae</taxon>
        <taxon>Clostridium</taxon>
    </lineage>
</organism>
<reference evidence="2 3" key="1">
    <citation type="submission" date="2016-11" db="EMBL/GenBank/DDBJ databases">
        <authorList>
            <person name="Jaros S."/>
            <person name="Januszkiewicz K."/>
            <person name="Wedrychowicz H."/>
        </authorList>
    </citation>
    <scope>NUCLEOTIDE SEQUENCE [LARGE SCALE GENOMIC DNA]</scope>
    <source>
        <strain evidence="2 3">DSM 21864</strain>
    </source>
</reference>
<sequence length="346" mass="40617">MLLIAILMRLRVGKQKTKNREGIKIENLKHFYGIPHCHTNYSTGKSSPLEALEYAKNKGLDFIIITDHNDYLEDKVYYKSNVLTKWETLRKYINYYNKKNKNFLALQGFEVHTNNHGHINIINSNFYFKGTLKKMQNLLFWFVANNESLGGFNHPDKSIINTQYSEDVNNYIKYVEVGNGMFPQKYKRYDKLYFELLDKGWKLGAINSQDNHKLNYGDSENLTVVLCDELNKKSILEAFKLLRVYSTESKSLKLTFSINNHIMGSSIPYDEKTELNFTIIAEDKINKIDKIEIITNGNTIIKSLKDMHQERIRYIFKFPINKSEKYYVVKVYMKDKIALTSPIFID</sequence>
<evidence type="ECO:0000259" key="1">
    <source>
        <dbReference type="SMART" id="SM00481"/>
    </source>
</evidence>
<dbReference type="SUPFAM" id="SSF89550">
    <property type="entry name" value="PHP domain-like"/>
    <property type="match status" value="1"/>
</dbReference>
<dbReference type="EMBL" id="FQZO01000006">
    <property type="protein sequence ID" value="SHJ62038.1"/>
    <property type="molecule type" value="Genomic_DNA"/>
</dbReference>
<dbReference type="PANTHER" id="PTHR42924:SF3">
    <property type="entry name" value="POLYMERASE_HISTIDINOL PHOSPHATASE N-TERMINAL DOMAIN-CONTAINING PROTEIN"/>
    <property type="match status" value="1"/>
</dbReference>
<dbReference type="GO" id="GO:0035312">
    <property type="term" value="F:5'-3' DNA exonuclease activity"/>
    <property type="evidence" value="ECO:0007669"/>
    <property type="project" value="TreeGrafter"/>
</dbReference>
<dbReference type="STRING" id="1121298.SAMN05444401_3484"/>
<evidence type="ECO:0000313" key="3">
    <source>
        <dbReference type="Proteomes" id="UP000184080"/>
    </source>
</evidence>
<accession>A0A1M6KSV1</accession>
<dbReference type="OrthoDB" id="9801679at2"/>
<dbReference type="NCBIfam" id="NF038032">
    <property type="entry name" value="CehA_McbA_metalo"/>
    <property type="match status" value="1"/>
</dbReference>